<evidence type="ECO:0000256" key="1">
    <source>
        <dbReference type="SAM" id="MobiDB-lite"/>
    </source>
</evidence>
<feature type="compositionally biased region" description="Low complexity" evidence="1">
    <location>
        <begin position="529"/>
        <end position="540"/>
    </location>
</feature>
<feature type="region of interest" description="Disordered" evidence="1">
    <location>
        <begin position="194"/>
        <end position="215"/>
    </location>
</feature>
<organism evidence="2 3">
    <name type="scientific">Mycena belliarum</name>
    <dbReference type="NCBI Taxonomy" id="1033014"/>
    <lineage>
        <taxon>Eukaryota</taxon>
        <taxon>Fungi</taxon>
        <taxon>Dikarya</taxon>
        <taxon>Basidiomycota</taxon>
        <taxon>Agaricomycotina</taxon>
        <taxon>Agaricomycetes</taxon>
        <taxon>Agaricomycetidae</taxon>
        <taxon>Agaricales</taxon>
        <taxon>Marasmiineae</taxon>
        <taxon>Mycenaceae</taxon>
        <taxon>Mycena</taxon>
    </lineage>
</organism>
<evidence type="ECO:0000313" key="3">
    <source>
        <dbReference type="Proteomes" id="UP001222325"/>
    </source>
</evidence>
<protein>
    <submittedName>
        <fullName evidence="2">Uncharacterized protein</fullName>
    </submittedName>
</protein>
<feature type="region of interest" description="Disordered" evidence="1">
    <location>
        <begin position="517"/>
        <end position="716"/>
    </location>
</feature>
<keyword evidence="3" id="KW-1185">Reference proteome</keyword>
<dbReference type="PRINTS" id="PR01217">
    <property type="entry name" value="PRICHEXTENSN"/>
</dbReference>
<feature type="compositionally biased region" description="Pro residues" evidence="1">
    <location>
        <begin position="637"/>
        <end position="662"/>
    </location>
</feature>
<evidence type="ECO:0000313" key="2">
    <source>
        <dbReference type="EMBL" id="KAJ7082257.1"/>
    </source>
</evidence>
<sequence length="780" mass="85103">MGRMRARCTGTPHARVYRCEVDTVVEPERWRFWLHAVGAGGKCMHAKTRVRRSRVRRGYTSEASALPPLAPATTINTLHRFKVEQYSANAHRKLRVHNTSRIRGGSLHMQHTRALAAVALDKRVMPPIECTRRPRPTTCRAAQRAPPRPSAAIGSTAPDNPRALERFSGRRHSSYVTWWRAGAGAVRDVVASGKSGMRGQGVQPARRTQRAPLAPATTTRARALEAFLPLQWRSIYARASLRSFGLALNGARRSKVFKLTSSGGTGRALGCCRLRDSPQAEHFVGLLAFEQAARAYQGRCRRHARVYRYEGGRQWSSQREREREGACSNAMCVPYRCSRARPTCHLVPPSPARLLVPAPAHSFVPVPAGSVFSDRYSPTQWAGPKHFTRKYRPFLSAMRAPPCSLKDVSEIDALVILHNHHDQYAPSESRSRFLVLSVLQHEHPLSHKPPRAQPRPHVFAPIGNAAYFRGLGIPAARTHCLDSPHVPRRPFARSTRLCPPPPALFACPSRPSCTLPPPVQAPDAHPRLRGPLAPRPAASLVRAPASCTSAPRSGRLARAPPAWSSERLSRRLIRLGCPPPRSPPPPPPSSFGPPPPSLVCAAHHASSSSARPTPASSSPSFAPPPPPPHRLLMLDRAPPPLSSPLVRAPPPRSRSFAPPPPSSHAAQPALPGHATAPLPARLNPGRAASVPARWSPALPAPSERASRRRQAEAQMRWEPASPFASFHGVARLVCGTSARCIPRARFRSVPHARKPGLQPGSPADRPEWPPTACLGLGLQH</sequence>
<proteinExistence type="predicted"/>
<accession>A0AAD6XNJ3</accession>
<name>A0AAD6XNJ3_9AGAR</name>
<feature type="region of interest" description="Disordered" evidence="1">
    <location>
        <begin position="751"/>
        <end position="780"/>
    </location>
</feature>
<gene>
    <name evidence="2" type="ORF">B0H15DRAFT_803349</name>
</gene>
<comment type="caution">
    <text evidence="2">The sequence shown here is derived from an EMBL/GenBank/DDBJ whole genome shotgun (WGS) entry which is preliminary data.</text>
</comment>
<feature type="compositionally biased region" description="Low complexity" evidence="1">
    <location>
        <begin position="203"/>
        <end position="215"/>
    </location>
</feature>
<feature type="compositionally biased region" description="Pro residues" evidence="1">
    <location>
        <begin position="577"/>
        <end position="597"/>
    </location>
</feature>
<feature type="compositionally biased region" description="Low complexity" evidence="1">
    <location>
        <begin position="601"/>
        <end position="620"/>
    </location>
</feature>
<dbReference type="InterPro" id="IPR036866">
    <property type="entry name" value="RibonucZ/Hydroxyglut_hydro"/>
</dbReference>
<feature type="region of interest" description="Disordered" evidence="1">
    <location>
        <begin position="132"/>
        <end position="161"/>
    </location>
</feature>
<reference evidence="2" key="1">
    <citation type="submission" date="2023-03" db="EMBL/GenBank/DDBJ databases">
        <title>Massive genome expansion in bonnet fungi (Mycena s.s.) driven by repeated elements and novel gene families across ecological guilds.</title>
        <authorList>
            <consortium name="Lawrence Berkeley National Laboratory"/>
            <person name="Harder C.B."/>
            <person name="Miyauchi S."/>
            <person name="Viragh M."/>
            <person name="Kuo A."/>
            <person name="Thoen E."/>
            <person name="Andreopoulos B."/>
            <person name="Lu D."/>
            <person name="Skrede I."/>
            <person name="Drula E."/>
            <person name="Henrissat B."/>
            <person name="Morin E."/>
            <person name="Kohler A."/>
            <person name="Barry K."/>
            <person name="LaButti K."/>
            <person name="Morin E."/>
            <person name="Salamov A."/>
            <person name="Lipzen A."/>
            <person name="Mereny Z."/>
            <person name="Hegedus B."/>
            <person name="Baldrian P."/>
            <person name="Stursova M."/>
            <person name="Weitz H."/>
            <person name="Taylor A."/>
            <person name="Grigoriev I.V."/>
            <person name="Nagy L.G."/>
            <person name="Martin F."/>
            <person name="Kauserud H."/>
        </authorList>
    </citation>
    <scope>NUCLEOTIDE SEQUENCE</scope>
    <source>
        <strain evidence="2">CBHHK173m</strain>
    </source>
</reference>
<dbReference type="Gene3D" id="3.60.15.10">
    <property type="entry name" value="Ribonuclease Z/Hydroxyacylglutathione hydrolase-like"/>
    <property type="match status" value="1"/>
</dbReference>
<dbReference type="EMBL" id="JARJCN010000046">
    <property type="protein sequence ID" value="KAJ7082257.1"/>
    <property type="molecule type" value="Genomic_DNA"/>
</dbReference>
<dbReference type="AlphaFoldDB" id="A0AAD6XNJ3"/>
<dbReference type="Proteomes" id="UP001222325">
    <property type="component" value="Unassembled WGS sequence"/>
</dbReference>
<feature type="compositionally biased region" description="Low complexity" evidence="1">
    <location>
        <begin position="136"/>
        <end position="145"/>
    </location>
</feature>